<dbReference type="Proteomes" id="UP001054837">
    <property type="component" value="Unassembled WGS sequence"/>
</dbReference>
<keyword evidence="4" id="KW-1185">Reference proteome</keyword>
<keyword evidence="2" id="KW-0732">Signal</keyword>
<evidence type="ECO:0000256" key="1">
    <source>
        <dbReference type="SAM" id="MobiDB-lite"/>
    </source>
</evidence>
<name>A0AAV4N9Q0_9ARAC</name>
<organism evidence="3 4">
    <name type="scientific">Caerostris darwini</name>
    <dbReference type="NCBI Taxonomy" id="1538125"/>
    <lineage>
        <taxon>Eukaryota</taxon>
        <taxon>Metazoa</taxon>
        <taxon>Ecdysozoa</taxon>
        <taxon>Arthropoda</taxon>
        <taxon>Chelicerata</taxon>
        <taxon>Arachnida</taxon>
        <taxon>Araneae</taxon>
        <taxon>Araneomorphae</taxon>
        <taxon>Entelegynae</taxon>
        <taxon>Araneoidea</taxon>
        <taxon>Araneidae</taxon>
        <taxon>Caerostris</taxon>
    </lineage>
</organism>
<sequence length="79" mass="8664">MGGRSVIWGGVSHAVVWLTFLGGVEQINSSSQPTLVFGSPPFWNSGRTSCLVFTLNLTRREDRPFSPPPRQTNARACTE</sequence>
<comment type="caution">
    <text evidence="3">The sequence shown here is derived from an EMBL/GenBank/DDBJ whole genome shotgun (WGS) entry which is preliminary data.</text>
</comment>
<accession>A0AAV4N9Q0</accession>
<dbReference type="EMBL" id="BPLQ01001355">
    <property type="protein sequence ID" value="GIX81049.1"/>
    <property type="molecule type" value="Genomic_DNA"/>
</dbReference>
<protein>
    <recommendedName>
        <fullName evidence="5">Secreted protein</fullName>
    </recommendedName>
</protein>
<evidence type="ECO:0008006" key="5">
    <source>
        <dbReference type="Google" id="ProtNLM"/>
    </source>
</evidence>
<proteinExistence type="predicted"/>
<evidence type="ECO:0000313" key="4">
    <source>
        <dbReference type="Proteomes" id="UP001054837"/>
    </source>
</evidence>
<feature type="chain" id="PRO_5043472769" description="Secreted protein" evidence="2">
    <location>
        <begin position="27"/>
        <end position="79"/>
    </location>
</feature>
<gene>
    <name evidence="3" type="ORF">CDAR_26261</name>
</gene>
<feature type="region of interest" description="Disordered" evidence="1">
    <location>
        <begin position="60"/>
        <end position="79"/>
    </location>
</feature>
<evidence type="ECO:0000256" key="2">
    <source>
        <dbReference type="SAM" id="SignalP"/>
    </source>
</evidence>
<feature type="signal peptide" evidence="2">
    <location>
        <begin position="1"/>
        <end position="26"/>
    </location>
</feature>
<evidence type="ECO:0000313" key="3">
    <source>
        <dbReference type="EMBL" id="GIX81049.1"/>
    </source>
</evidence>
<reference evidence="3 4" key="1">
    <citation type="submission" date="2021-06" db="EMBL/GenBank/DDBJ databases">
        <title>Caerostris darwini draft genome.</title>
        <authorList>
            <person name="Kono N."/>
            <person name="Arakawa K."/>
        </authorList>
    </citation>
    <scope>NUCLEOTIDE SEQUENCE [LARGE SCALE GENOMIC DNA]</scope>
</reference>
<dbReference type="AlphaFoldDB" id="A0AAV4N9Q0"/>